<organism evidence="8">
    <name type="scientific">hydrothermal vent metagenome</name>
    <dbReference type="NCBI Taxonomy" id="652676"/>
    <lineage>
        <taxon>unclassified sequences</taxon>
        <taxon>metagenomes</taxon>
        <taxon>ecological metagenomes</taxon>
    </lineage>
</organism>
<comment type="similarity">
    <text evidence="2">Belongs to the FKBP-type PPIase family. Tig subfamily.</text>
</comment>
<dbReference type="GO" id="GO:0051301">
    <property type="term" value="P:cell division"/>
    <property type="evidence" value="ECO:0007669"/>
    <property type="project" value="UniProtKB-KW"/>
</dbReference>
<dbReference type="InterPro" id="IPR005215">
    <property type="entry name" value="Trig_fac"/>
</dbReference>
<dbReference type="SUPFAM" id="SSF109998">
    <property type="entry name" value="Triger factor/SurA peptide-binding domain-like"/>
    <property type="match status" value="1"/>
</dbReference>
<keyword evidence="6 8" id="KW-0413">Isomerase</keyword>
<dbReference type="PANTHER" id="PTHR30560:SF3">
    <property type="entry name" value="TRIGGER FACTOR-LIKE PROTEIN TIG, CHLOROPLASTIC"/>
    <property type="match status" value="1"/>
</dbReference>
<dbReference type="InterPro" id="IPR046357">
    <property type="entry name" value="PPIase_dom_sf"/>
</dbReference>
<feature type="domain" description="PPIase FKBP-type" evidence="7">
    <location>
        <begin position="161"/>
        <end position="222"/>
    </location>
</feature>
<dbReference type="GO" id="GO:0043022">
    <property type="term" value="F:ribosome binding"/>
    <property type="evidence" value="ECO:0007669"/>
    <property type="project" value="TreeGrafter"/>
</dbReference>
<dbReference type="GO" id="GO:0003755">
    <property type="term" value="F:peptidyl-prolyl cis-trans isomerase activity"/>
    <property type="evidence" value="ECO:0007669"/>
    <property type="project" value="UniProtKB-KW"/>
</dbReference>
<dbReference type="Pfam" id="PF05698">
    <property type="entry name" value="Trigger_C"/>
    <property type="match status" value="1"/>
</dbReference>
<keyword evidence="4" id="KW-0697">Rotamase</keyword>
<dbReference type="PROSITE" id="PS50059">
    <property type="entry name" value="FKBP_PPIASE"/>
    <property type="match status" value="1"/>
</dbReference>
<sequence>MDVSIIHTEGLERRMTVVLPSDDIEKQVAERLKTLTKQVRIDGFRPGKVPLSVVKRKYSAEIRGEVSRDLLQKSFGDAVAQEKLRLAGQPSIEIKDSASGGNFQYTATFEVYPEITLTIPNQFPIEKPVANIDDADIDIVLKKMQSQQADWSPQDRASEAGDRVNIDFVGRIDGDEFEGGQAKHFNIIIGSKTLVDEFETKLIGRTKDERCSFDVTFPEDYGIEKLKGNTCQFDVVVNVVETSHLPEMNDDFAKRFGIDDIGSLRIQVKENIGSEVEQAVKDKVKRQVVDMLLASIQLDAPKAMVENEIAARMQKAKEELLSSGISADLIKLEDATFSDSASRSVKLGLIISDLIRVNKLVVTPEVLRETVTKLASSYERPTEVIDWYFSDRSRLGEVEALLLEDQAIEHVLEQAAISEQEVAVNELMNYGDET</sequence>
<keyword evidence="5" id="KW-0143">Chaperone</keyword>
<dbReference type="GO" id="GO:0043335">
    <property type="term" value="P:protein unfolding"/>
    <property type="evidence" value="ECO:0007669"/>
    <property type="project" value="TreeGrafter"/>
</dbReference>
<dbReference type="EC" id="5.2.1.8" evidence="3"/>
<evidence type="ECO:0000256" key="1">
    <source>
        <dbReference type="ARBA" id="ARBA00000971"/>
    </source>
</evidence>
<dbReference type="EMBL" id="UOFO01000010">
    <property type="protein sequence ID" value="VAW83572.1"/>
    <property type="molecule type" value="Genomic_DNA"/>
</dbReference>
<keyword evidence="8" id="KW-0132">Cell division</keyword>
<dbReference type="Gene3D" id="1.10.3120.10">
    <property type="entry name" value="Trigger factor, C-terminal domain"/>
    <property type="match status" value="1"/>
</dbReference>
<accession>A0A3B0Z7P9</accession>
<dbReference type="InterPro" id="IPR001179">
    <property type="entry name" value="PPIase_FKBP_dom"/>
</dbReference>
<dbReference type="InterPro" id="IPR037041">
    <property type="entry name" value="Trigger_fac_C_sf"/>
</dbReference>
<dbReference type="Pfam" id="PF05697">
    <property type="entry name" value="Trigger_N"/>
    <property type="match status" value="1"/>
</dbReference>
<dbReference type="GO" id="GO:0044183">
    <property type="term" value="F:protein folding chaperone"/>
    <property type="evidence" value="ECO:0007669"/>
    <property type="project" value="TreeGrafter"/>
</dbReference>
<dbReference type="InterPro" id="IPR027304">
    <property type="entry name" value="Trigger_fact/SurA_dom_sf"/>
</dbReference>
<evidence type="ECO:0000256" key="5">
    <source>
        <dbReference type="ARBA" id="ARBA00023186"/>
    </source>
</evidence>
<dbReference type="FunFam" id="3.10.50.40:FF:000001">
    <property type="entry name" value="Trigger factor"/>
    <property type="match status" value="1"/>
</dbReference>
<gene>
    <name evidence="8" type="ORF">MNBD_GAMMA16-2097</name>
</gene>
<comment type="catalytic activity">
    <reaction evidence="1">
        <text>[protein]-peptidylproline (omega=180) = [protein]-peptidylproline (omega=0)</text>
        <dbReference type="Rhea" id="RHEA:16237"/>
        <dbReference type="Rhea" id="RHEA-COMP:10747"/>
        <dbReference type="Rhea" id="RHEA-COMP:10748"/>
        <dbReference type="ChEBI" id="CHEBI:83833"/>
        <dbReference type="ChEBI" id="CHEBI:83834"/>
        <dbReference type="EC" id="5.2.1.8"/>
    </reaction>
</comment>
<proteinExistence type="inferred from homology"/>
<dbReference type="SUPFAM" id="SSF102735">
    <property type="entry name" value="Trigger factor ribosome-binding domain"/>
    <property type="match status" value="1"/>
</dbReference>
<dbReference type="PANTHER" id="PTHR30560">
    <property type="entry name" value="TRIGGER FACTOR CHAPERONE AND PEPTIDYL-PROLYL CIS/TRANS ISOMERASE"/>
    <property type="match status" value="1"/>
</dbReference>
<dbReference type="SUPFAM" id="SSF54534">
    <property type="entry name" value="FKBP-like"/>
    <property type="match status" value="1"/>
</dbReference>
<evidence type="ECO:0000256" key="4">
    <source>
        <dbReference type="ARBA" id="ARBA00023110"/>
    </source>
</evidence>
<dbReference type="InterPro" id="IPR008881">
    <property type="entry name" value="Trigger_fac_ribosome-bd_bac"/>
</dbReference>
<dbReference type="Pfam" id="PF00254">
    <property type="entry name" value="FKBP_C"/>
    <property type="match status" value="1"/>
</dbReference>
<protein>
    <recommendedName>
        <fullName evidence="3">peptidylprolyl isomerase</fullName>
        <ecNumber evidence="3">5.2.1.8</ecNumber>
    </recommendedName>
</protein>
<reference evidence="8" key="1">
    <citation type="submission" date="2018-06" db="EMBL/GenBank/DDBJ databases">
        <authorList>
            <person name="Zhirakovskaya E."/>
        </authorList>
    </citation>
    <scope>NUCLEOTIDE SEQUENCE</scope>
</reference>
<dbReference type="Gene3D" id="3.30.70.1050">
    <property type="entry name" value="Trigger factor ribosome-binding domain"/>
    <property type="match status" value="1"/>
</dbReference>
<dbReference type="HAMAP" id="MF_00303">
    <property type="entry name" value="Trigger_factor_Tig"/>
    <property type="match status" value="1"/>
</dbReference>
<evidence type="ECO:0000256" key="6">
    <source>
        <dbReference type="ARBA" id="ARBA00023235"/>
    </source>
</evidence>
<evidence type="ECO:0000259" key="7">
    <source>
        <dbReference type="PROSITE" id="PS50059"/>
    </source>
</evidence>
<dbReference type="PIRSF" id="PIRSF003095">
    <property type="entry name" value="Trigger_factor"/>
    <property type="match status" value="1"/>
</dbReference>
<keyword evidence="8" id="KW-0131">Cell cycle</keyword>
<dbReference type="GO" id="GO:0015031">
    <property type="term" value="P:protein transport"/>
    <property type="evidence" value="ECO:0007669"/>
    <property type="project" value="InterPro"/>
</dbReference>
<evidence type="ECO:0000313" key="8">
    <source>
        <dbReference type="EMBL" id="VAW83572.1"/>
    </source>
</evidence>
<dbReference type="GO" id="GO:0051083">
    <property type="term" value="P:'de novo' cotranslational protein folding"/>
    <property type="evidence" value="ECO:0007669"/>
    <property type="project" value="TreeGrafter"/>
</dbReference>
<dbReference type="InterPro" id="IPR008880">
    <property type="entry name" value="Trigger_fac_C"/>
</dbReference>
<name>A0A3B0Z7P9_9ZZZZ</name>
<dbReference type="InterPro" id="IPR036611">
    <property type="entry name" value="Trigger_fac_ribosome-bd_sf"/>
</dbReference>
<dbReference type="Gene3D" id="3.10.50.40">
    <property type="match status" value="1"/>
</dbReference>
<dbReference type="NCBIfam" id="TIGR00115">
    <property type="entry name" value="tig"/>
    <property type="match status" value="1"/>
</dbReference>
<evidence type="ECO:0000256" key="3">
    <source>
        <dbReference type="ARBA" id="ARBA00013194"/>
    </source>
</evidence>
<evidence type="ECO:0000256" key="2">
    <source>
        <dbReference type="ARBA" id="ARBA00005464"/>
    </source>
</evidence>
<dbReference type="AlphaFoldDB" id="A0A3B0Z7P9"/>